<dbReference type="PIRSF" id="PIRSF000521">
    <property type="entry name" value="Transaminase_4ab_Lys_Orn"/>
    <property type="match status" value="1"/>
</dbReference>
<evidence type="ECO:0000313" key="10">
    <source>
        <dbReference type="Proteomes" id="UP000427906"/>
    </source>
</evidence>
<dbReference type="InterPro" id="IPR005814">
    <property type="entry name" value="Aminotrans_3"/>
</dbReference>
<evidence type="ECO:0000256" key="1">
    <source>
        <dbReference type="ARBA" id="ARBA00001933"/>
    </source>
</evidence>
<dbReference type="NCBIfam" id="TIGR01885">
    <property type="entry name" value="Orn_aminotrans"/>
    <property type="match status" value="1"/>
</dbReference>
<dbReference type="EC" id="2.6.1.13" evidence="3"/>
<keyword evidence="10" id="KW-1185">Reference proteome</keyword>
<dbReference type="Gene3D" id="3.40.640.10">
    <property type="entry name" value="Type I PLP-dependent aspartate aminotransferase-like (Major domain)"/>
    <property type="match status" value="1"/>
</dbReference>
<dbReference type="KEGG" id="dalk:DSCA_12820"/>
<dbReference type="GO" id="GO:0004587">
    <property type="term" value="F:ornithine aminotransferase activity"/>
    <property type="evidence" value="ECO:0007669"/>
    <property type="project" value="UniProtKB-EC"/>
</dbReference>
<dbReference type="PANTHER" id="PTHR11986:SF18">
    <property type="entry name" value="ORNITHINE AMINOTRANSFERASE, MITOCHONDRIAL"/>
    <property type="match status" value="1"/>
</dbReference>
<organism evidence="9 10">
    <name type="scientific">Desulfosarcina alkanivorans</name>
    <dbReference type="NCBI Taxonomy" id="571177"/>
    <lineage>
        <taxon>Bacteria</taxon>
        <taxon>Pseudomonadati</taxon>
        <taxon>Thermodesulfobacteriota</taxon>
        <taxon>Desulfobacteria</taxon>
        <taxon>Desulfobacterales</taxon>
        <taxon>Desulfosarcinaceae</taxon>
        <taxon>Desulfosarcina</taxon>
    </lineage>
</organism>
<accession>A0A5K7YD02</accession>
<dbReference type="Pfam" id="PF00202">
    <property type="entry name" value="Aminotran_3"/>
    <property type="match status" value="1"/>
</dbReference>
<dbReference type="GO" id="GO:0042802">
    <property type="term" value="F:identical protein binding"/>
    <property type="evidence" value="ECO:0007669"/>
    <property type="project" value="TreeGrafter"/>
</dbReference>
<evidence type="ECO:0000256" key="8">
    <source>
        <dbReference type="RuleBase" id="RU003560"/>
    </source>
</evidence>
<dbReference type="OrthoDB" id="9801834at2"/>
<dbReference type="RefSeq" id="WP_155315623.1">
    <property type="nucleotide sequence ID" value="NZ_AP021874.1"/>
</dbReference>
<dbReference type="GO" id="GO:0030170">
    <property type="term" value="F:pyridoxal phosphate binding"/>
    <property type="evidence" value="ECO:0007669"/>
    <property type="project" value="InterPro"/>
</dbReference>
<proteinExistence type="inferred from homology"/>
<dbReference type="Gene3D" id="3.90.1150.10">
    <property type="entry name" value="Aspartate Aminotransferase, domain 1"/>
    <property type="match status" value="1"/>
</dbReference>
<dbReference type="InterPro" id="IPR050103">
    <property type="entry name" value="Class-III_PLP-dep_AT"/>
</dbReference>
<dbReference type="InterPro" id="IPR015421">
    <property type="entry name" value="PyrdxlP-dep_Trfase_major"/>
</dbReference>
<comment type="cofactor">
    <cofactor evidence="1">
        <name>pyridoxal 5'-phosphate</name>
        <dbReference type="ChEBI" id="CHEBI:597326"/>
    </cofactor>
</comment>
<dbReference type="EMBL" id="AP021874">
    <property type="protein sequence ID" value="BBO67352.1"/>
    <property type="molecule type" value="Genomic_DNA"/>
</dbReference>
<dbReference type="InterPro" id="IPR015424">
    <property type="entry name" value="PyrdxlP-dep_Trfase"/>
</dbReference>
<evidence type="ECO:0000256" key="6">
    <source>
        <dbReference type="ARBA" id="ARBA00022898"/>
    </source>
</evidence>
<sequence>MKTQDYLDLENEYGAHNYKPLDVVLTRGEGVWVWDVDGKKYLDCLAAYSAVNQGHCHPEIMKTMMDQARKLTLTSRAFRNDQLGYFYKEICELTRSHKVLPMNSGAEAVETVIKAVRKWSYQVKGIPEDKAEIIVCANNFHGRTITIVGFSTDPTARSGFGPFTPGFKIIPFGDADALEAAITPNTAGFLVEPIQGEAGVIIPPDGYLKAAREICDRHNVVLILDEIQTGLGRTGRLLAEAHEGIEADLTLVGKALSGGFYPVSAVLSNKEVMDVLQPGEHGSTFGGNPLACAIARTAMRVLMEEKMIENADEMGNYFLAGLKKIQNPLVKEVRGRGLMIAMELVPEAGGARQFCYQLADRGILCKETHENTIRFAPPLVISKEDVDWALEQIDGIF</sequence>
<dbReference type="InterPro" id="IPR010164">
    <property type="entry name" value="Orn_aminotrans"/>
</dbReference>
<gene>
    <name evidence="9" type="primary">rocD</name>
    <name evidence="9" type="ORF">DSCA_12820</name>
</gene>
<dbReference type="UniPathway" id="UPA00098">
    <property type="reaction ID" value="UER00358"/>
</dbReference>
<dbReference type="InterPro" id="IPR049704">
    <property type="entry name" value="Aminotrans_3_PPA_site"/>
</dbReference>
<dbReference type="SUPFAM" id="SSF53383">
    <property type="entry name" value="PLP-dependent transferases"/>
    <property type="match status" value="1"/>
</dbReference>
<evidence type="ECO:0000256" key="3">
    <source>
        <dbReference type="ARBA" id="ARBA00012924"/>
    </source>
</evidence>
<dbReference type="PROSITE" id="PS00600">
    <property type="entry name" value="AA_TRANSFER_CLASS_3"/>
    <property type="match status" value="1"/>
</dbReference>
<reference evidence="9 10" key="1">
    <citation type="submission" date="2019-11" db="EMBL/GenBank/DDBJ databases">
        <title>Comparative genomics of hydrocarbon-degrading Desulfosarcina strains.</title>
        <authorList>
            <person name="Watanabe M."/>
            <person name="Kojima H."/>
            <person name="Fukui M."/>
        </authorList>
    </citation>
    <scope>NUCLEOTIDE SEQUENCE [LARGE SCALE GENOMIC DNA]</scope>
    <source>
        <strain evidence="9 10">PL12</strain>
    </source>
</reference>
<evidence type="ECO:0000313" key="9">
    <source>
        <dbReference type="EMBL" id="BBO67352.1"/>
    </source>
</evidence>
<dbReference type="FunFam" id="3.40.640.10:FF:000011">
    <property type="entry name" value="Ornithine aminotransferase"/>
    <property type="match status" value="1"/>
</dbReference>
<dbReference type="CDD" id="cd00610">
    <property type="entry name" value="OAT_like"/>
    <property type="match status" value="1"/>
</dbReference>
<keyword evidence="4 9" id="KW-0032">Aminotransferase</keyword>
<comment type="similarity">
    <text evidence="8">Belongs to the class-III pyridoxal-phosphate-dependent aminotransferase family.</text>
</comment>
<evidence type="ECO:0000256" key="2">
    <source>
        <dbReference type="ARBA" id="ARBA00004998"/>
    </source>
</evidence>
<name>A0A5K7YD02_9BACT</name>
<dbReference type="AlphaFoldDB" id="A0A5K7YD02"/>
<keyword evidence="6 8" id="KW-0663">Pyridoxal phosphate</keyword>
<dbReference type="InterPro" id="IPR015422">
    <property type="entry name" value="PyrdxlP-dep_Trfase_small"/>
</dbReference>
<evidence type="ECO:0000256" key="5">
    <source>
        <dbReference type="ARBA" id="ARBA00022679"/>
    </source>
</evidence>
<protein>
    <recommendedName>
        <fullName evidence="3">ornithine aminotransferase</fullName>
        <ecNumber evidence="3">2.6.1.13</ecNumber>
    </recommendedName>
    <alternativeName>
        <fullName evidence="7">Ornithine--oxo-acid aminotransferase</fullName>
    </alternativeName>
</protein>
<keyword evidence="5 9" id="KW-0808">Transferase</keyword>
<evidence type="ECO:0000256" key="4">
    <source>
        <dbReference type="ARBA" id="ARBA00022576"/>
    </source>
</evidence>
<comment type="pathway">
    <text evidence="2">Amino-acid biosynthesis; L-proline biosynthesis; L-glutamate 5-semialdehyde from L-ornithine: step 1/1.</text>
</comment>
<evidence type="ECO:0000256" key="7">
    <source>
        <dbReference type="ARBA" id="ARBA00030587"/>
    </source>
</evidence>
<dbReference type="PANTHER" id="PTHR11986">
    <property type="entry name" value="AMINOTRANSFERASE CLASS III"/>
    <property type="match status" value="1"/>
</dbReference>
<dbReference type="GO" id="GO:0055129">
    <property type="term" value="P:L-proline biosynthetic process"/>
    <property type="evidence" value="ECO:0007669"/>
    <property type="project" value="UniProtKB-UniPathway"/>
</dbReference>
<dbReference type="Proteomes" id="UP000427906">
    <property type="component" value="Chromosome"/>
</dbReference>